<dbReference type="GO" id="GO:0005576">
    <property type="term" value="C:extracellular region"/>
    <property type="evidence" value="ECO:0007669"/>
    <property type="project" value="UniProtKB-SubCell"/>
</dbReference>
<evidence type="ECO:0000256" key="1">
    <source>
        <dbReference type="ARBA" id="ARBA00004251"/>
    </source>
</evidence>
<keyword evidence="10" id="KW-0325">Glycoprotein</keyword>
<evidence type="ECO:0000313" key="18">
    <source>
        <dbReference type="Ensembl" id="ENSSCAP00000016543.1"/>
    </source>
</evidence>
<dbReference type="InterPro" id="IPR007110">
    <property type="entry name" value="Ig-like_dom"/>
</dbReference>
<comment type="function">
    <text evidence="12">Mediates selective transcytosis of polymeric IgA and IgM across mucosal epithelial cells. Binds polymeric IgA and IgM at the basolateral surface of epithelial cells. The complex is then transported across the cell to be secreted at the apical surface. During this process, a cleavage occurs that separates the extracellular (known as the secretory component) from the transmembrane segment.</text>
</comment>
<evidence type="ECO:0000256" key="2">
    <source>
        <dbReference type="ARBA" id="ARBA00004613"/>
    </source>
</evidence>
<evidence type="ECO:0000256" key="14">
    <source>
        <dbReference type="ARBA" id="ARBA00049678"/>
    </source>
</evidence>
<dbReference type="PROSITE" id="PS50835">
    <property type="entry name" value="IG_LIKE"/>
    <property type="match status" value="1"/>
</dbReference>
<dbReference type="GO" id="GO:0004888">
    <property type="term" value="F:transmembrane signaling receptor activity"/>
    <property type="evidence" value="ECO:0007669"/>
    <property type="project" value="TreeGrafter"/>
</dbReference>
<keyword evidence="19" id="KW-1185">Reference proteome</keyword>
<dbReference type="Ensembl" id="ENSSCAT00000018529.1">
    <property type="protein sequence ID" value="ENSSCAP00000016543.1"/>
    <property type="gene ID" value="ENSSCAG00000012075.1"/>
</dbReference>
<evidence type="ECO:0000256" key="3">
    <source>
        <dbReference type="ARBA" id="ARBA00022475"/>
    </source>
</evidence>
<keyword evidence="4" id="KW-0964">Secreted</keyword>
<keyword evidence="6 16" id="KW-0732">Signal</keyword>
<reference evidence="18" key="1">
    <citation type="submission" date="2025-08" db="UniProtKB">
        <authorList>
            <consortium name="Ensembl"/>
        </authorList>
    </citation>
    <scope>IDENTIFICATION</scope>
</reference>
<sequence length="147" mass="16046">MPREHSGGLEMVLLLLLAPTQLIQGQLHGSVTVLCHSGDTQRDQKRFWCKVGRSSCAPIASSDGFVGRRLQLTFESPPGSFRVTMTRMDWEDAGLYYCGAGEYGKDSTSKELDVFVYEGELLPGCFLLPLSCSSEASAALSLYSART</sequence>
<dbReference type="Pfam" id="PF07686">
    <property type="entry name" value="V-set"/>
    <property type="match status" value="1"/>
</dbReference>
<comment type="function">
    <text evidence="13">Through its N-linked glycans ensures anchoring of secretory IgA (sIgA) molecules to mucus lining the epithelial surface to neutralize extracellular pathogens. On its own (free form) may act as a non-specific microbial scavenger to prevent pathogen interaction with epithelial cells.</text>
</comment>
<keyword evidence="8" id="KW-0472">Membrane</keyword>
<protein>
    <recommendedName>
        <fullName evidence="15">Polymeric immunoglobulin receptor</fullName>
    </recommendedName>
</protein>
<comment type="subunit">
    <text evidence="14">Interacts (mainly via CDR1-like domain) with dimeric IgA. Interacts (mainly via CDR2-like domain) with pentameric IgM.</text>
</comment>
<evidence type="ECO:0000256" key="4">
    <source>
        <dbReference type="ARBA" id="ARBA00022525"/>
    </source>
</evidence>
<dbReference type="InterPro" id="IPR036179">
    <property type="entry name" value="Ig-like_dom_sf"/>
</dbReference>
<dbReference type="GeneTree" id="ENSGT00960000189564"/>
<dbReference type="PANTHER" id="PTHR11860:SF82">
    <property type="entry name" value="POLYMERIC IMMUNOGLOBULIN RECEPTOR"/>
    <property type="match status" value="1"/>
</dbReference>
<dbReference type="PANTHER" id="PTHR11860">
    <property type="entry name" value="POLYMERIC-IMMUNOGLOBULIN RECEPTOR"/>
    <property type="match status" value="1"/>
</dbReference>
<keyword evidence="11" id="KW-0393">Immunoglobulin domain</keyword>
<keyword evidence="7" id="KW-1133">Transmembrane helix</keyword>
<dbReference type="SUPFAM" id="SSF48726">
    <property type="entry name" value="Immunoglobulin"/>
    <property type="match status" value="1"/>
</dbReference>
<evidence type="ECO:0000256" key="5">
    <source>
        <dbReference type="ARBA" id="ARBA00022692"/>
    </source>
</evidence>
<evidence type="ECO:0000256" key="13">
    <source>
        <dbReference type="ARBA" id="ARBA00049604"/>
    </source>
</evidence>
<dbReference type="AlphaFoldDB" id="A0A8C9NBZ9"/>
<evidence type="ECO:0000256" key="12">
    <source>
        <dbReference type="ARBA" id="ARBA00049599"/>
    </source>
</evidence>
<evidence type="ECO:0000256" key="11">
    <source>
        <dbReference type="ARBA" id="ARBA00023319"/>
    </source>
</evidence>
<dbReference type="CDD" id="cd05716">
    <property type="entry name" value="IgV_pIgR_like"/>
    <property type="match status" value="1"/>
</dbReference>
<evidence type="ECO:0000259" key="17">
    <source>
        <dbReference type="PROSITE" id="PS50835"/>
    </source>
</evidence>
<evidence type="ECO:0000256" key="9">
    <source>
        <dbReference type="ARBA" id="ARBA00023157"/>
    </source>
</evidence>
<evidence type="ECO:0000313" key="19">
    <source>
        <dbReference type="Proteomes" id="UP000694409"/>
    </source>
</evidence>
<name>A0A8C9NBZ9_SERCA</name>
<evidence type="ECO:0000256" key="7">
    <source>
        <dbReference type="ARBA" id="ARBA00022989"/>
    </source>
</evidence>
<proteinExistence type="predicted"/>
<organism evidence="18 19">
    <name type="scientific">Serinus canaria</name>
    <name type="common">Island canary</name>
    <name type="synonym">Fringilla canaria</name>
    <dbReference type="NCBI Taxonomy" id="9135"/>
    <lineage>
        <taxon>Eukaryota</taxon>
        <taxon>Metazoa</taxon>
        <taxon>Chordata</taxon>
        <taxon>Craniata</taxon>
        <taxon>Vertebrata</taxon>
        <taxon>Euteleostomi</taxon>
        <taxon>Archelosauria</taxon>
        <taxon>Archosauria</taxon>
        <taxon>Dinosauria</taxon>
        <taxon>Saurischia</taxon>
        <taxon>Theropoda</taxon>
        <taxon>Coelurosauria</taxon>
        <taxon>Aves</taxon>
        <taxon>Neognathae</taxon>
        <taxon>Neoaves</taxon>
        <taxon>Telluraves</taxon>
        <taxon>Australaves</taxon>
        <taxon>Passeriformes</taxon>
        <taxon>Passeroidea</taxon>
        <taxon>Fringillidae</taxon>
        <taxon>Carduelinae</taxon>
        <taxon>Serinus</taxon>
    </lineage>
</organism>
<evidence type="ECO:0000256" key="10">
    <source>
        <dbReference type="ARBA" id="ARBA00023180"/>
    </source>
</evidence>
<dbReference type="InterPro" id="IPR013783">
    <property type="entry name" value="Ig-like_fold"/>
</dbReference>
<dbReference type="Proteomes" id="UP000694409">
    <property type="component" value="Unassembled WGS sequence"/>
</dbReference>
<evidence type="ECO:0000256" key="15">
    <source>
        <dbReference type="ARBA" id="ARBA00049745"/>
    </source>
</evidence>
<dbReference type="InterPro" id="IPR003599">
    <property type="entry name" value="Ig_sub"/>
</dbReference>
<keyword evidence="3" id="KW-1003">Cell membrane</keyword>
<dbReference type="InterPro" id="IPR013106">
    <property type="entry name" value="Ig_V-set"/>
</dbReference>
<reference evidence="18" key="2">
    <citation type="submission" date="2025-09" db="UniProtKB">
        <authorList>
            <consortium name="Ensembl"/>
        </authorList>
    </citation>
    <scope>IDENTIFICATION</scope>
</reference>
<evidence type="ECO:0000256" key="8">
    <source>
        <dbReference type="ARBA" id="ARBA00023136"/>
    </source>
</evidence>
<evidence type="ECO:0000256" key="16">
    <source>
        <dbReference type="SAM" id="SignalP"/>
    </source>
</evidence>
<comment type="subcellular location">
    <subcellularLocation>
        <location evidence="1">Cell membrane</location>
        <topology evidence="1">Single-pass type I membrane protein</topology>
    </subcellularLocation>
    <subcellularLocation>
        <location evidence="2">Secreted</location>
    </subcellularLocation>
</comment>
<feature type="signal peptide" evidence="16">
    <location>
        <begin position="1"/>
        <end position="25"/>
    </location>
</feature>
<dbReference type="InterPro" id="IPR050671">
    <property type="entry name" value="CD300_family_receptors"/>
</dbReference>
<keyword evidence="5" id="KW-0812">Transmembrane</keyword>
<dbReference type="Gene3D" id="2.60.40.10">
    <property type="entry name" value="Immunoglobulins"/>
    <property type="match status" value="1"/>
</dbReference>
<keyword evidence="9" id="KW-1015">Disulfide bond</keyword>
<accession>A0A8C9NBZ9</accession>
<dbReference type="SMART" id="SM00409">
    <property type="entry name" value="IG"/>
    <property type="match status" value="1"/>
</dbReference>
<evidence type="ECO:0000256" key="6">
    <source>
        <dbReference type="ARBA" id="ARBA00022729"/>
    </source>
</evidence>
<dbReference type="GO" id="GO:0005886">
    <property type="term" value="C:plasma membrane"/>
    <property type="evidence" value="ECO:0007669"/>
    <property type="project" value="UniProtKB-SubCell"/>
</dbReference>
<feature type="chain" id="PRO_5046608703" description="Polymeric immunoglobulin receptor" evidence="16">
    <location>
        <begin position="26"/>
        <end position="147"/>
    </location>
</feature>
<feature type="domain" description="Ig-like" evidence="17">
    <location>
        <begin position="10"/>
        <end position="115"/>
    </location>
</feature>